<keyword evidence="2" id="KW-0862">Zinc</keyword>
<dbReference type="InterPro" id="IPR013149">
    <property type="entry name" value="ADH-like_C"/>
</dbReference>
<accession>A0A381PB06</accession>
<dbReference type="PROSITE" id="PS00059">
    <property type="entry name" value="ADH_ZINC"/>
    <property type="match status" value="1"/>
</dbReference>
<name>A0A381PB06_9ZZZZ</name>
<feature type="domain" description="Alcohol dehydrogenase-like C-terminal" evidence="4">
    <location>
        <begin position="190"/>
        <end position="322"/>
    </location>
</feature>
<dbReference type="InterPro" id="IPR036291">
    <property type="entry name" value="NAD(P)-bd_dom_sf"/>
</dbReference>
<dbReference type="Gene3D" id="3.40.50.720">
    <property type="entry name" value="NAD(P)-binding Rossmann-like Domain"/>
    <property type="match status" value="1"/>
</dbReference>
<dbReference type="InterPro" id="IPR050129">
    <property type="entry name" value="Zn_alcohol_dh"/>
</dbReference>
<dbReference type="InterPro" id="IPR002328">
    <property type="entry name" value="ADH_Zn_CS"/>
</dbReference>
<dbReference type="PANTHER" id="PTHR43401">
    <property type="entry name" value="L-THREONINE 3-DEHYDROGENASE"/>
    <property type="match status" value="1"/>
</dbReference>
<evidence type="ECO:0000259" key="4">
    <source>
        <dbReference type="Pfam" id="PF00107"/>
    </source>
</evidence>
<dbReference type="AlphaFoldDB" id="A0A381PB06"/>
<evidence type="ECO:0000256" key="1">
    <source>
        <dbReference type="ARBA" id="ARBA00022723"/>
    </source>
</evidence>
<reference evidence="6" key="1">
    <citation type="submission" date="2018-05" db="EMBL/GenBank/DDBJ databases">
        <authorList>
            <person name="Lanie J.A."/>
            <person name="Ng W.-L."/>
            <person name="Kazmierczak K.M."/>
            <person name="Andrzejewski T.M."/>
            <person name="Davidsen T.M."/>
            <person name="Wayne K.J."/>
            <person name="Tettelin H."/>
            <person name="Glass J.I."/>
            <person name="Rusch D."/>
            <person name="Podicherti R."/>
            <person name="Tsui H.-C.T."/>
            <person name="Winkler M.E."/>
        </authorList>
    </citation>
    <scope>NUCLEOTIDE SEQUENCE</scope>
</reference>
<protein>
    <recommendedName>
        <fullName evidence="7">Enoyl reductase (ER) domain-containing protein</fullName>
    </recommendedName>
</protein>
<feature type="domain" description="Alcohol dehydrogenase-like N-terminal" evidence="5">
    <location>
        <begin position="28"/>
        <end position="148"/>
    </location>
</feature>
<dbReference type="SUPFAM" id="SSF51735">
    <property type="entry name" value="NAD(P)-binding Rossmann-fold domains"/>
    <property type="match status" value="1"/>
</dbReference>
<dbReference type="GO" id="GO:0008270">
    <property type="term" value="F:zinc ion binding"/>
    <property type="evidence" value="ECO:0007669"/>
    <property type="project" value="InterPro"/>
</dbReference>
<dbReference type="EMBL" id="UINC01000928">
    <property type="protein sequence ID" value="SUZ64161.1"/>
    <property type="molecule type" value="Genomic_DNA"/>
</dbReference>
<dbReference type="GO" id="GO:0016491">
    <property type="term" value="F:oxidoreductase activity"/>
    <property type="evidence" value="ECO:0007669"/>
    <property type="project" value="UniProtKB-KW"/>
</dbReference>
<dbReference type="Pfam" id="PF08240">
    <property type="entry name" value="ADH_N"/>
    <property type="match status" value="1"/>
</dbReference>
<gene>
    <name evidence="6" type="ORF">METZ01_LOCUS17015</name>
</gene>
<sequence>MGDATAAVLHGVEDLRVENYAVPDVGLEDAVLRVEACGLCGTDHELYAGHIPAPYPIVPGHETIGVIDAIGEKAAERWQVGVGDRVAIECWQSCGTCEPCRSGIYRRCTRHGQTDLYGMIPTEREPSLYGGYATHHYLSPDSLVLPVPEELDAVEATLFNPLGAGIKWGVEIPGTQQGDFVAVLGPGIRGLCALVATRDAGAEFVAVTGFGPNDHPRLELALAMGADLVVDVAEEDPVRKFRDATGGRLADVVVDVTANAPTAFGQAVRLSAVDATIVMAGVRGQKGAPDLHTDAIIWKEITVKGALGVDAPVYRKALELLAARRFPFELLTRREVGLADTAELLTSMAGKGSEPPPVHGVIVPGL</sequence>
<dbReference type="InterPro" id="IPR011032">
    <property type="entry name" value="GroES-like_sf"/>
</dbReference>
<dbReference type="SUPFAM" id="SSF50129">
    <property type="entry name" value="GroES-like"/>
    <property type="match status" value="1"/>
</dbReference>
<dbReference type="Pfam" id="PF00107">
    <property type="entry name" value="ADH_zinc_N"/>
    <property type="match status" value="1"/>
</dbReference>
<evidence type="ECO:0008006" key="7">
    <source>
        <dbReference type="Google" id="ProtNLM"/>
    </source>
</evidence>
<evidence type="ECO:0000313" key="6">
    <source>
        <dbReference type="EMBL" id="SUZ64161.1"/>
    </source>
</evidence>
<organism evidence="6">
    <name type="scientific">marine metagenome</name>
    <dbReference type="NCBI Taxonomy" id="408172"/>
    <lineage>
        <taxon>unclassified sequences</taxon>
        <taxon>metagenomes</taxon>
        <taxon>ecological metagenomes</taxon>
    </lineage>
</organism>
<evidence type="ECO:0000256" key="3">
    <source>
        <dbReference type="ARBA" id="ARBA00023002"/>
    </source>
</evidence>
<keyword evidence="1" id="KW-0479">Metal-binding</keyword>
<dbReference type="InterPro" id="IPR013154">
    <property type="entry name" value="ADH-like_N"/>
</dbReference>
<proteinExistence type="predicted"/>
<evidence type="ECO:0000256" key="2">
    <source>
        <dbReference type="ARBA" id="ARBA00022833"/>
    </source>
</evidence>
<evidence type="ECO:0000259" key="5">
    <source>
        <dbReference type="Pfam" id="PF08240"/>
    </source>
</evidence>
<dbReference type="PANTHER" id="PTHR43401:SF2">
    <property type="entry name" value="L-THREONINE 3-DEHYDROGENASE"/>
    <property type="match status" value="1"/>
</dbReference>
<dbReference type="Gene3D" id="3.90.180.10">
    <property type="entry name" value="Medium-chain alcohol dehydrogenases, catalytic domain"/>
    <property type="match status" value="1"/>
</dbReference>
<keyword evidence="3" id="KW-0560">Oxidoreductase</keyword>